<accession>A0ABT5L4D0</accession>
<keyword evidence="4" id="KW-0808">Transferase</keyword>
<dbReference type="InterPro" id="IPR006311">
    <property type="entry name" value="TAT_signal"/>
</dbReference>
<feature type="chain" id="PRO_5046156545" evidence="2">
    <location>
        <begin position="46"/>
        <end position="427"/>
    </location>
</feature>
<dbReference type="InterPro" id="IPR015424">
    <property type="entry name" value="PyrdxlP-dep_Trfase"/>
</dbReference>
<dbReference type="GO" id="GO:0008483">
    <property type="term" value="F:transaminase activity"/>
    <property type="evidence" value="ECO:0007669"/>
    <property type="project" value="UniProtKB-KW"/>
</dbReference>
<keyword evidence="1" id="KW-0663">Pyridoxal phosphate</keyword>
<dbReference type="EMBL" id="JAQQXP010000002">
    <property type="protein sequence ID" value="MDC8831904.1"/>
    <property type="molecule type" value="Genomic_DNA"/>
</dbReference>
<dbReference type="Proteomes" id="UP001218788">
    <property type="component" value="Unassembled WGS sequence"/>
</dbReference>
<evidence type="ECO:0000256" key="2">
    <source>
        <dbReference type="SAM" id="SignalP"/>
    </source>
</evidence>
<protein>
    <submittedName>
        <fullName evidence="4">Aminotransferase class V-fold PLP-dependent enzyme</fullName>
    </submittedName>
</protein>
<gene>
    <name evidence="4" type="ORF">OIK42_14190</name>
</gene>
<dbReference type="PANTHER" id="PTHR43586:SF8">
    <property type="entry name" value="CYSTEINE DESULFURASE 1, CHLOROPLASTIC"/>
    <property type="match status" value="1"/>
</dbReference>
<proteinExistence type="predicted"/>
<dbReference type="SUPFAM" id="SSF53383">
    <property type="entry name" value="PLP-dependent transferases"/>
    <property type="match status" value="1"/>
</dbReference>
<dbReference type="InterPro" id="IPR015421">
    <property type="entry name" value="PyrdxlP-dep_Trfase_major"/>
</dbReference>
<keyword evidence="4" id="KW-0032">Aminotransferase</keyword>
<dbReference type="PROSITE" id="PS51318">
    <property type="entry name" value="TAT"/>
    <property type="match status" value="1"/>
</dbReference>
<dbReference type="InterPro" id="IPR000192">
    <property type="entry name" value="Aminotrans_V_dom"/>
</dbReference>
<keyword evidence="2" id="KW-0732">Signal</keyword>
<organism evidence="4 5">
    <name type="scientific">Alteromonas gilva</name>
    <dbReference type="NCBI Taxonomy" id="2987522"/>
    <lineage>
        <taxon>Bacteria</taxon>
        <taxon>Pseudomonadati</taxon>
        <taxon>Pseudomonadota</taxon>
        <taxon>Gammaproteobacteria</taxon>
        <taxon>Alteromonadales</taxon>
        <taxon>Alteromonadaceae</taxon>
        <taxon>Alteromonas/Salinimonas group</taxon>
        <taxon>Alteromonas</taxon>
    </lineage>
</organism>
<dbReference type="Pfam" id="PF00266">
    <property type="entry name" value="Aminotran_5"/>
    <property type="match status" value="1"/>
</dbReference>
<comment type="caution">
    <text evidence="4">The sequence shown here is derived from an EMBL/GenBank/DDBJ whole genome shotgun (WGS) entry which is preliminary data.</text>
</comment>
<dbReference type="Gene3D" id="3.40.640.10">
    <property type="entry name" value="Type I PLP-dependent aspartate aminotransferase-like (Major domain)"/>
    <property type="match status" value="1"/>
</dbReference>
<evidence type="ECO:0000313" key="4">
    <source>
        <dbReference type="EMBL" id="MDC8831904.1"/>
    </source>
</evidence>
<evidence type="ECO:0000256" key="1">
    <source>
        <dbReference type="ARBA" id="ARBA00022898"/>
    </source>
</evidence>
<sequence>MKYASLTNQPGMGVNASRRKLLSGLVAAAPAVAGLSALSMSPAQAGTVSGGLNNSRRDFALQTTYINGAYTHPISTGAGKAIEHYLSGRTMDANKDNVSFSGDRKTAMDLFGELFNADADELAWIPSTMVGENHVVAGLGLHQGGRVVTDVYHFGGSLFMYNELAKKGLDLHIVEARDNRIHLEDLDKAITPGTKLVALTLVSNIGGFEHDLKAVCDIAHAKGAMVFADIIQCAGASPIDLHGSGVDFASCSTYKWLMGDFGIGIMYARRESQQHLERSQYGYRQEGKFVSHYLPGDTPADVLLETEPRPGLAGLVEVGTMGSAGVASLAYSLNYLKNLGIANIEAWRQPLLQYLHEEIPKLGYKSMTPTDSRSPIITFECVGKGNAVYEKMQKAGVEITVYGNRFRIAPSFYNTMGDVETLVKALA</sequence>
<dbReference type="Gene3D" id="3.90.1150.10">
    <property type="entry name" value="Aspartate Aminotransferase, domain 1"/>
    <property type="match status" value="1"/>
</dbReference>
<feature type="domain" description="Aminotransferase class V" evidence="3">
    <location>
        <begin position="107"/>
        <end position="399"/>
    </location>
</feature>
<evidence type="ECO:0000259" key="3">
    <source>
        <dbReference type="Pfam" id="PF00266"/>
    </source>
</evidence>
<evidence type="ECO:0000313" key="5">
    <source>
        <dbReference type="Proteomes" id="UP001218788"/>
    </source>
</evidence>
<dbReference type="InterPro" id="IPR015422">
    <property type="entry name" value="PyrdxlP-dep_Trfase_small"/>
</dbReference>
<dbReference type="PANTHER" id="PTHR43586">
    <property type="entry name" value="CYSTEINE DESULFURASE"/>
    <property type="match status" value="1"/>
</dbReference>
<keyword evidence="5" id="KW-1185">Reference proteome</keyword>
<reference evidence="4 5" key="1">
    <citation type="submission" date="2022-10" db="EMBL/GenBank/DDBJ databases">
        <title>Alteromonas sp. chi3 Genome sequencing.</title>
        <authorList>
            <person name="Park S."/>
        </authorList>
    </citation>
    <scope>NUCLEOTIDE SEQUENCE [LARGE SCALE GENOMIC DNA]</scope>
    <source>
        <strain evidence="5">chi3</strain>
    </source>
</reference>
<name>A0ABT5L4D0_9ALTE</name>
<feature type="signal peptide" evidence="2">
    <location>
        <begin position="1"/>
        <end position="45"/>
    </location>
</feature>
<dbReference type="RefSeq" id="WP_273641685.1">
    <property type="nucleotide sequence ID" value="NZ_JAQQXP010000002.1"/>
</dbReference>